<feature type="transmembrane region" description="Helical" evidence="1">
    <location>
        <begin position="35"/>
        <end position="59"/>
    </location>
</feature>
<evidence type="ECO:0000313" key="3">
    <source>
        <dbReference type="Proteomes" id="UP000485880"/>
    </source>
</evidence>
<keyword evidence="1" id="KW-1133">Transmembrane helix</keyword>
<sequence length="81" mass="9264">MKPRAMMISRKLTSTTHIFIAACQFVYIYTPVHEWRYGLPVVQCLTFPLLLATGLWLFIGRRLYGVKRAQRPPSPLGEAKG</sequence>
<gene>
    <name evidence="2" type="ORF">MPC4_130002</name>
</gene>
<feature type="transmembrane region" description="Helical" evidence="1">
    <location>
        <begin position="12"/>
        <end position="29"/>
    </location>
</feature>
<dbReference type="PROSITE" id="PS51257">
    <property type="entry name" value="PROKAR_LIPOPROTEIN"/>
    <property type="match status" value="1"/>
</dbReference>
<name>A0A8B6M1T2_METTU</name>
<keyword evidence="1" id="KW-0472">Membrane</keyword>
<keyword evidence="3" id="KW-1185">Reference proteome</keyword>
<evidence type="ECO:0000256" key="1">
    <source>
        <dbReference type="SAM" id="Phobius"/>
    </source>
</evidence>
<keyword evidence="1" id="KW-0812">Transmembrane</keyword>
<organism evidence="2 3">
    <name type="scientific">Methylocella tundrae</name>
    <dbReference type="NCBI Taxonomy" id="227605"/>
    <lineage>
        <taxon>Bacteria</taxon>
        <taxon>Pseudomonadati</taxon>
        <taxon>Pseudomonadota</taxon>
        <taxon>Alphaproteobacteria</taxon>
        <taxon>Hyphomicrobiales</taxon>
        <taxon>Beijerinckiaceae</taxon>
        <taxon>Methylocella</taxon>
    </lineage>
</organism>
<reference evidence="2 3" key="1">
    <citation type="submission" date="2019-05" db="EMBL/GenBank/DDBJ databases">
        <authorList>
            <person name="Farhan Ul Haque M."/>
        </authorList>
    </citation>
    <scope>NUCLEOTIDE SEQUENCE [LARGE SCALE GENOMIC DNA]</scope>
    <source>
        <strain evidence="2">2</strain>
    </source>
</reference>
<accession>A0A8B6M1T2</accession>
<proteinExistence type="predicted"/>
<dbReference type="EMBL" id="CABFMQ020000035">
    <property type="protein sequence ID" value="VTZ48981.1"/>
    <property type="molecule type" value="Genomic_DNA"/>
</dbReference>
<dbReference type="AlphaFoldDB" id="A0A8B6M1T2"/>
<dbReference type="Proteomes" id="UP000485880">
    <property type="component" value="Unassembled WGS sequence"/>
</dbReference>
<protein>
    <submittedName>
        <fullName evidence="2">Uncharacterized protein</fullName>
    </submittedName>
</protein>
<comment type="caution">
    <text evidence="2">The sequence shown here is derived from an EMBL/GenBank/DDBJ whole genome shotgun (WGS) entry which is preliminary data.</text>
</comment>
<evidence type="ECO:0000313" key="2">
    <source>
        <dbReference type="EMBL" id="VTZ48981.1"/>
    </source>
</evidence>